<keyword evidence="4" id="KW-0677">Repeat</keyword>
<evidence type="ECO:0000256" key="8">
    <source>
        <dbReference type="ARBA" id="ARBA00023136"/>
    </source>
</evidence>
<evidence type="ECO:0000256" key="3">
    <source>
        <dbReference type="ARBA" id="ARBA00022692"/>
    </source>
</evidence>
<feature type="transmembrane region" description="Helical" evidence="10">
    <location>
        <begin position="328"/>
        <end position="350"/>
    </location>
</feature>
<keyword evidence="5" id="KW-0547">Nucleotide-binding</keyword>
<gene>
    <name evidence="12" type="ORF">SARC_02118</name>
</gene>
<feature type="transmembrane region" description="Helical" evidence="10">
    <location>
        <begin position="1196"/>
        <end position="1216"/>
    </location>
</feature>
<dbReference type="Pfam" id="PF00005">
    <property type="entry name" value="ABC_tran"/>
    <property type="match status" value="2"/>
</dbReference>
<evidence type="ECO:0000256" key="6">
    <source>
        <dbReference type="ARBA" id="ARBA00022840"/>
    </source>
</evidence>
<keyword evidence="3 10" id="KW-0812">Transmembrane</keyword>
<evidence type="ECO:0000259" key="11">
    <source>
        <dbReference type="PROSITE" id="PS50893"/>
    </source>
</evidence>
<dbReference type="GO" id="GO:0005319">
    <property type="term" value="F:lipid transporter activity"/>
    <property type="evidence" value="ECO:0007669"/>
    <property type="project" value="TreeGrafter"/>
</dbReference>
<dbReference type="SMART" id="SM00382">
    <property type="entry name" value="AAA"/>
    <property type="match status" value="1"/>
</dbReference>
<dbReference type="RefSeq" id="XP_014159610.1">
    <property type="nucleotide sequence ID" value="XM_014304135.1"/>
</dbReference>
<evidence type="ECO:0000256" key="10">
    <source>
        <dbReference type="SAM" id="Phobius"/>
    </source>
</evidence>
<feature type="transmembrane region" description="Helical" evidence="10">
    <location>
        <begin position="1236"/>
        <end position="1259"/>
    </location>
</feature>
<reference evidence="12 13" key="1">
    <citation type="submission" date="2011-02" db="EMBL/GenBank/DDBJ databases">
        <title>The Genome Sequence of Sphaeroforma arctica JP610.</title>
        <authorList>
            <consortium name="The Broad Institute Genome Sequencing Platform"/>
            <person name="Russ C."/>
            <person name="Cuomo C."/>
            <person name="Young S.K."/>
            <person name="Zeng Q."/>
            <person name="Gargeya S."/>
            <person name="Alvarado L."/>
            <person name="Berlin A."/>
            <person name="Chapman S.B."/>
            <person name="Chen Z."/>
            <person name="Freedman E."/>
            <person name="Gellesch M."/>
            <person name="Goldberg J."/>
            <person name="Griggs A."/>
            <person name="Gujja S."/>
            <person name="Heilman E."/>
            <person name="Heiman D."/>
            <person name="Howarth C."/>
            <person name="Mehta T."/>
            <person name="Neiman D."/>
            <person name="Pearson M."/>
            <person name="Roberts A."/>
            <person name="Saif S."/>
            <person name="Shea T."/>
            <person name="Shenoy N."/>
            <person name="Sisk P."/>
            <person name="Stolte C."/>
            <person name="Sykes S."/>
            <person name="White J."/>
            <person name="Yandava C."/>
            <person name="Burger G."/>
            <person name="Gray M.W."/>
            <person name="Holland P.W.H."/>
            <person name="King N."/>
            <person name="Lang F.B.F."/>
            <person name="Roger A.J."/>
            <person name="Ruiz-Trillo I."/>
            <person name="Haas B."/>
            <person name="Nusbaum C."/>
            <person name="Birren B."/>
        </authorList>
    </citation>
    <scope>NUCLEOTIDE SEQUENCE [LARGE SCALE GENOMIC DNA]</scope>
    <source>
        <strain evidence="12 13">JP610</strain>
    </source>
</reference>
<dbReference type="GO" id="GO:0016020">
    <property type="term" value="C:membrane"/>
    <property type="evidence" value="ECO:0007669"/>
    <property type="project" value="UniProtKB-SubCell"/>
</dbReference>
<proteinExistence type="predicted"/>
<evidence type="ECO:0000313" key="13">
    <source>
        <dbReference type="Proteomes" id="UP000054560"/>
    </source>
</evidence>
<dbReference type="InterPro" id="IPR017871">
    <property type="entry name" value="ABC_transporter-like_CS"/>
</dbReference>
<dbReference type="PROSITE" id="PS50893">
    <property type="entry name" value="ABC_TRANSPORTER_2"/>
    <property type="match status" value="1"/>
</dbReference>
<dbReference type="PANTHER" id="PTHR19229">
    <property type="entry name" value="ATP-BINDING CASSETTE TRANSPORTER SUBFAMILY A ABCA"/>
    <property type="match status" value="1"/>
</dbReference>
<feature type="transmembrane region" description="Helical" evidence="10">
    <location>
        <begin position="1131"/>
        <end position="1157"/>
    </location>
</feature>
<feature type="transmembrane region" description="Helical" evidence="10">
    <location>
        <begin position="1169"/>
        <end position="1189"/>
    </location>
</feature>
<dbReference type="FunFam" id="3.40.50.300:FF:000298">
    <property type="entry name" value="ATP-binding cassette sub-family A member 12"/>
    <property type="match status" value="1"/>
</dbReference>
<accession>A0A0L0GBT3</accession>
<organism evidence="12 13">
    <name type="scientific">Sphaeroforma arctica JP610</name>
    <dbReference type="NCBI Taxonomy" id="667725"/>
    <lineage>
        <taxon>Eukaryota</taxon>
        <taxon>Ichthyosporea</taxon>
        <taxon>Ichthyophonida</taxon>
        <taxon>Sphaeroforma</taxon>
    </lineage>
</organism>
<evidence type="ECO:0000256" key="4">
    <source>
        <dbReference type="ARBA" id="ARBA00022737"/>
    </source>
</evidence>
<feature type="compositionally biased region" description="Acidic residues" evidence="9">
    <location>
        <begin position="828"/>
        <end position="838"/>
    </location>
</feature>
<feature type="transmembrane region" description="Helical" evidence="10">
    <location>
        <begin position="1330"/>
        <end position="1351"/>
    </location>
</feature>
<feature type="transmembrane region" description="Helical" evidence="10">
    <location>
        <begin position="1090"/>
        <end position="1110"/>
    </location>
</feature>
<dbReference type="Proteomes" id="UP000054560">
    <property type="component" value="Unassembled WGS sequence"/>
</dbReference>
<dbReference type="GO" id="GO:0140359">
    <property type="term" value="F:ABC-type transporter activity"/>
    <property type="evidence" value="ECO:0007669"/>
    <property type="project" value="InterPro"/>
</dbReference>
<evidence type="ECO:0000256" key="1">
    <source>
        <dbReference type="ARBA" id="ARBA00004141"/>
    </source>
</evidence>
<dbReference type="Gene3D" id="3.40.50.300">
    <property type="entry name" value="P-loop containing nucleotide triphosphate hydrolases"/>
    <property type="match status" value="2"/>
</dbReference>
<feature type="region of interest" description="Disordered" evidence="9">
    <location>
        <begin position="828"/>
        <end position="850"/>
    </location>
</feature>
<comment type="subcellular location">
    <subcellularLocation>
        <location evidence="1">Membrane</location>
        <topology evidence="1">Multi-pass membrane protein</topology>
    </subcellularLocation>
</comment>
<feature type="transmembrane region" description="Helical" evidence="10">
    <location>
        <begin position="292"/>
        <end position="316"/>
    </location>
</feature>
<dbReference type="GO" id="GO:0016887">
    <property type="term" value="F:ATP hydrolysis activity"/>
    <property type="evidence" value="ECO:0007669"/>
    <property type="project" value="InterPro"/>
</dbReference>
<evidence type="ECO:0000256" key="9">
    <source>
        <dbReference type="SAM" id="MobiDB-lite"/>
    </source>
</evidence>
<feature type="domain" description="ABC transporter" evidence="11">
    <location>
        <begin position="518"/>
        <end position="748"/>
    </location>
</feature>
<dbReference type="EMBL" id="KQ241688">
    <property type="protein sequence ID" value="KNC85708.1"/>
    <property type="molecule type" value="Genomic_DNA"/>
</dbReference>
<dbReference type="InterPro" id="IPR026082">
    <property type="entry name" value="ABCA"/>
</dbReference>
<name>A0A0L0GBT3_9EUKA</name>
<dbReference type="InterPro" id="IPR027417">
    <property type="entry name" value="P-loop_NTPase"/>
</dbReference>
<evidence type="ECO:0000313" key="12">
    <source>
        <dbReference type="EMBL" id="KNC85708.1"/>
    </source>
</evidence>
<keyword evidence="6" id="KW-0067">ATP-binding</keyword>
<dbReference type="SUPFAM" id="SSF52540">
    <property type="entry name" value="P-loop containing nucleoside triphosphate hydrolases"/>
    <property type="match status" value="2"/>
</dbReference>
<dbReference type="eggNOG" id="KOG0059">
    <property type="taxonomic scope" value="Eukaryota"/>
</dbReference>
<dbReference type="InterPro" id="IPR003593">
    <property type="entry name" value="AAA+_ATPase"/>
</dbReference>
<feature type="transmembrane region" description="Helical" evidence="10">
    <location>
        <begin position="362"/>
        <end position="380"/>
    </location>
</feature>
<evidence type="ECO:0000256" key="2">
    <source>
        <dbReference type="ARBA" id="ARBA00022448"/>
    </source>
</evidence>
<dbReference type="PANTHER" id="PTHR19229:SF250">
    <property type="entry name" value="ABC TRANSPORTER DOMAIN-CONTAINING PROTEIN-RELATED"/>
    <property type="match status" value="1"/>
</dbReference>
<dbReference type="STRING" id="667725.A0A0L0GBT3"/>
<evidence type="ECO:0000256" key="5">
    <source>
        <dbReference type="ARBA" id="ARBA00022741"/>
    </source>
</evidence>
<dbReference type="CDD" id="cd03263">
    <property type="entry name" value="ABC_subfamily_A"/>
    <property type="match status" value="1"/>
</dbReference>
<keyword evidence="13" id="KW-1185">Reference proteome</keyword>
<keyword evidence="7 10" id="KW-1133">Transmembrane helix</keyword>
<keyword evidence="8 10" id="KW-0472">Membrane</keyword>
<feature type="transmembrane region" description="Helical" evidence="10">
    <location>
        <begin position="430"/>
        <end position="453"/>
    </location>
</feature>
<keyword evidence="2" id="KW-0813">Transport</keyword>
<dbReference type="GO" id="GO:0005524">
    <property type="term" value="F:ATP binding"/>
    <property type="evidence" value="ECO:0007669"/>
    <property type="project" value="UniProtKB-KW"/>
</dbReference>
<dbReference type="GeneID" id="25902622"/>
<dbReference type="InterPro" id="IPR003439">
    <property type="entry name" value="ABC_transporter-like_ATP-bd"/>
</dbReference>
<sequence length="1540" mass="170867">MIGRLAQIRLLVWKNFKLQSRRPIGTIVEIIVPVLFMSIMVGLKQIVPFESGGPVFNAADQAINEMPYPNVTQYLYYPASGQSAIITEYIAQQQGGGIITTGTDNETELAELGRGKPDVVGIIYNNTVNGNLPEDDVQITLRFPYAPSCTQYNKGCNDNSKDWDTTVRYTTQGFFDKGPKLKDNAVTDSQYWYSGFGRLEWELGQAVASLRNTGALGADVQQNIDYRVQTFPFAEYILNQFATFGIKFTMPLILVLAYTYPVLTTTREVVLEKELRLKEAMKMMGLSATTNWTAWFLKSFILLAISTIISLCILSFGDIVLYSDMSVITFFYFSFVVEVIAISFMMSTFFQSAKIAAPGSAIIFMLTFLPFQLVTISSGGQPSAVQVAWSSLFVNSAQAWGWTVIGQFEELASPLTWSKLFSGASYDSEMSLGLVITMMWLGTFLFLFVTFYVERVFPGEFGVAQPWYFLFTKKYWQSPAKRRSDLGDDVTVANMSTTIINDDDAVIEAEEEGRTSGVVVNNLVKQYSNGKLAVNGVSLKMYENDVTCLLGHNGAGKTSTMSMLTGIYEPTSGSAFINGYNIRTDIDECRRVLGLCPQVNTLFSGLTVAEQLDFFGTLKGIPKSDITREIDVMLEDLAMDEKRDYFPSGLSGGMKRKLCVGIAFMGGSKVVFLDEPTSGMDPQARRSTWDLITKFKKSRTILLTTHFLDEADILGDRVAIMSEGKVKACGTPLFLKAQYGIGYQMVLAKGPNCQEKAITEVLEKHVNVVLLNNIGAELSYQLPQTEMDKFVPMFQELEQRLQELDIQSYGVSCTTLEEVFLKVGEMEHDDEGEADDKDSDSNDLYNKDGASSTLMSEVGVDVSSVDGGDDFENRYLMSPGYALAWQRIKALLVKRYINASRDWKVGLAQLMVPVAFCLLALCLGKFAPNPSDRDWTPMRVLTSDMYFDPAVPQYVDQSVPDVGTVESWKTVIPLVEFGLDINPSTDMLNYLLNMQRTVGQEFLETNLGAFSMVNETVSDVLNANVSTWISGESTHSLGVYVGQLVESLVRSGLPDPTQEFNMQFAIDPLPRDAQKEAYDSVAIDNSAFNIAFFTLFGIVCSTCCIMIFVVNERVSNSKNIQFISGVTPLQYWSTAFAWDFTLTLIPNLLILALFAAFQIEAYTTGYNLLAIFLLIQLYAWGFIPLMYMVSMAFDSAATAVSCGIILNYITGLATMIACDVLRNLGLTASSTDDTDYFFIGTMIYYVSLIFPNFCLGIGLMDLYKNWQLMDVCVTLLSAAPTTLPGLEGVSPEEVCTSQQFVDLLGSYGVYYPDVRYHSEPNYFAMSPPGIGLPLTALVLSGFVYFGLLLAIEYRFWLPQREPKVKQSHRDAQAQLTGNYEDDEDVMAEQKRVEGSAIDDDVVVLQGLTKLYKRKGKKQPPKLAVDGVTVGMGRAECFGLLGVNGAGKTTTFNMMTGAHPITAGDAIIGGYSVKHDMEDVRQLIGYCPQFDALIPLMTGRETLRFYGRLRGIPKDRLEAVSHRLQRLTAICTCFKSINPKS</sequence>
<evidence type="ECO:0000256" key="7">
    <source>
        <dbReference type="ARBA" id="ARBA00022989"/>
    </source>
</evidence>
<dbReference type="Pfam" id="PF12698">
    <property type="entry name" value="ABC2_membrane_3"/>
    <property type="match status" value="2"/>
</dbReference>
<dbReference type="OrthoDB" id="6512918at2759"/>
<feature type="transmembrane region" description="Helical" evidence="10">
    <location>
        <begin position="905"/>
        <end position="927"/>
    </location>
</feature>
<dbReference type="PROSITE" id="PS00211">
    <property type="entry name" value="ABC_TRANSPORTER_1"/>
    <property type="match status" value="1"/>
</dbReference>
<protein>
    <recommendedName>
        <fullName evidence="11">ABC transporter domain-containing protein</fullName>
    </recommendedName>
</protein>
<dbReference type="InterPro" id="IPR013525">
    <property type="entry name" value="ABC2_TM"/>
</dbReference>